<accession>A0ABT9DAK6</accession>
<reference evidence="2 3" key="1">
    <citation type="submission" date="2023-07" db="EMBL/GenBank/DDBJ databases">
        <title>Description of novel actinomycetes strains, isolated from tidal flat sediment.</title>
        <authorList>
            <person name="Lu C."/>
        </authorList>
    </citation>
    <scope>NUCLEOTIDE SEQUENCE [LARGE SCALE GENOMIC DNA]</scope>
    <source>
        <strain evidence="2 3">SYSU T00b441</strain>
    </source>
</reference>
<evidence type="ECO:0000259" key="1">
    <source>
        <dbReference type="Pfam" id="PF00561"/>
    </source>
</evidence>
<dbReference type="PRINTS" id="PR00111">
    <property type="entry name" value="ABHYDROLASE"/>
</dbReference>
<dbReference type="Pfam" id="PF00561">
    <property type="entry name" value="Abhydrolase_1"/>
    <property type="match status" value="1"/>
</dbReference>
<keyword evidence="2" id="KW-0378">Hydrolase</keyword>
<sequence length="272" mass="30000">MPCFELDGTTIHYEDHGEGEPLVVLNGIFMSCASWQAFVPSFSARNRLLLLDLVDQGASGTVDHEYTQELQERVVLAFLDHLGLADAHLCGVSYGGEVALRVATRHPDRVRKLVLANTTAHTSPWLYDIGKSWERAMASHDGHVFFTTCIPVVYSPGFYEANHDWIAAREEFFVRVFTPEVYDAFARLTRSAETHDERARLAEVTAPTLVISSEHDHVTPLVNQTELVAGIPGAAHVMIQGAGHAAMYEKPTEFTALVLGFVNHQTTGIAIS</sequence>
<dbReference type="Gene3D" id="3.40.50.1820">
    <property type="entry name" value="alpha/beta hydrolase"/>
    <property type="match status" value="1"/>
</dbReference>
<dbReference type="SUPFAM" id="SSF53474">
    <property type="entry name" value="alpha/beta-Hydrolases"/>
    <property type="match status" value="1"/>
</dbReference>
<keyword evidence="3" id="KW-1185">Reference proteome</keyword>
<evidence type="ECO:0000313" key="3">
    <source>
        <dbReference type="Proteomes" id="UP001232536"/>
    </source>
</evidence>
<dbReference type="PANTHER" id="PTHR43194:SF5">
    <property type="entry name" value="PIMELOYL-[ACYL-CARRIER PROTEIN] METHYL ESTER ESTERASE"/>
    <property type="match status" value="1"/>
</dbReference>
<comment type="caution">
    <text evidence="2">The sequence shown here is derived from an EMBL/GenBank/DDBJ whole genome shotgun (WGS) entry which is preliminary data.</text>
</comment>
<dbReference type="InterPro" id="IPR000073">
    <property type="entry name" value="AB_hydrolase_1"/>
</dbReference>
<protein>
    <submittedName>
        <fullName evidence="2">Alpha/beta fold hydrolase</fullName>
    </submittedName>
</protein>
<dbReference type="RefSeq" id="WP_304601208.1">
    <property type="nucleotide sequence ID" value="NZ_JAUQYO010000001.1"/>
</dbReference>
<dbReference type="InterPro" id="IPR029058">
    <property type="entry name" value="AB_hydrolase_fold"/>
</dbReference>
<feature type="domain" description="AB hydrolase-1" evidence="1">
    <location>
        <begin position="21"/>
        <end position="251"/>
    </location>
</feature>
<dbReference type="EMBL" id="JAUQYP010000001">
    <property type="protein sequence ID" value="MDO8107590.1"/>
    <property type="molecule type" value="Genomic_DNA"/>
</dbReference>
<evidence type="ECO:0000313" key="2">
    <source>
        <dbReference type="EMBL" id="MDO8107590.1"/>
    </source>
</evidence>
<gene>
    <name evidence="2" type="ORF">Q6348_10325</name>
</gene>
<proteinExistence type="predicted"/>
<name>A0ABT9DAK6_9CELL</name>
<organism evidence="2 3">
    <name type="scientific">Actinotalea lenta</name>
    <dbReference type="NCBI Taxonomy" id="3064654"/>
    <lineage>
        <taxon>Bacteria</taxon>
        <taxon>Bacillati</taxon>
        <taxon>Actinomycetota</taxon>
        <taxon>Actinomycetes</taxon>
        <taxon>Micrococcales</taxon>
        <taxon>Cellulomonadaceae</taxon>
        <taxon>Actinotalea</taxon>
    </lineage>
</organism>
<dbReference type="GO" id="GO:0016787">
    <property type="term" value="F:hydrolase activity"/>
    <property type="evidence" value="ECO:0007669"/>
    <property type="project" value="UniProtKB-KW"/>
</dbReference>
<dbReference type="Proteomes" id="UP001232536">
    <property type="component" value="Unassembled WGS sequence"/>
</dbReference>
<dbReference type="InterPro" id="IPR050228">
    <property type="entry name" value="Carboxylesterase_BioH"/>
</dbReference>
<dbReference type="PANTHER" id="PTHR43194">
    <property type="entry name" value="HYDROLASE ALPHA/BETA FOLD FAMILY"/>
    <property type="match status" value="1"/>
</dbReference>